<feature type="compositionally biased region" description="Basic and acidic residues" evidence="1">
    <location>
        <begin position="70"/>
        <end position="81"/>
    </location>
</feature>
<dbReference type="AlphaFoldDB" id="A0A7S4JJ61"/>
<feature type="compositionally biased region" description="Low complexity" evidence="1">
    <location>
        <begin position="23"/>
        <end position="37"/>
    </location>
</feature>
<feature type="compositionally biased region" description="Basic and acidic residues" evidence="1">
    <location>
        <begin position="433"/>
        <end position="444"/>
    </location>
</feature>
<feature type="region of interest" description="Disordered" evidence="1">
    <location>
        <begin position="23"/>
        <end position="252"/>
    </location>
</feature>
<feature type="compositionally biased region" description="Basic residues" evidence="1">
    <location>
        <begin position="214"/>
        <end position="228"/>
    </location>
</feature>
<feature type="compositionally biased region" description="Basic residues" evidence="1">
    <location>
        <begin position="683"/>
        <end position="700"/>
    </location>
</feature>
<accession>A0A7S4JJ61</accession>
<gene>
    <name evidence="2" type="ORF">OAUR00152_LOCUS28600</name>
</gene>
<feature type="compositionally biased region" description="Basic and acidic residues" evidence="1">
    <location>
        <begin position="607"/>
        <end position="621"/>
    </location>
</feature>
<feature type="region of interest" description="Disordered" evidence="1">
    <location>
        <begin position="277"/>
        <end position="336"/>
    </location>
</feature>
<sequence>MRRNTNTLDEVSSPTRRIVSLLAGAAEEAGSGSSAEEAPVEDAMPAVVTPERPSAVSDADTADAMLSAQEGEKWTLPRVDRDEEPAGVADEVCATPRRSKSVAPRGRCRSKSRDLMKTLARSLSPGHRGLGRSRCHSPSLASRDDRACGDDEEEEEGEAKMMRQRQMDEDSRWLNPVSQQAILLPDTLALSTPPSPSRAVEASPAVAANTKPKSPQRRGRSRSSHRGCPRSSSRESEADSSVDASSRGNVNGTNASIIATTVDDDCLPKVEMAVSTDAEEGVLEDGDGRRLHHPADISPRRKPSRVTATLSPSEVSLSERKSSRVMGTRVPSGFGDETDLDNIRMRASTANAEAETSPTRSLRSMLLCETKGVETVDDGEAGTDYNRYGDSRGDSYAIMDELGVAAGKCRQPVGPPTPPRAKMQDAQANNSAKEPRDKAVKDSDSNNDIGNNNQQDLFSDDYTYTYGSPTAKDAAGKRKGSRAKAEGGIGGAPDLHRVQSDVSSLTMPLDLQTAALGYDRNGDPVGGAAGSCGTISPKLHRAFSAAKREALEERRRRKQRKDTARTGGVRGAPYGNEDGASVVSQMGCDGMAIGYLTGCITRTPPESERRAVGLLPRGDRIEEGEDEDEENEPPAVVRRAEFEFMPGIEAPGVARAKREARRMGKAYVEEEDHAMEALEQSRSRSRSKRRSKSKQPRRALRGGVDGGIAIGDPLLAAAGSRTRSRRALPGTIGVLDLIRDAVCVGPSNATRN</sequence>
<feature type="region of interest" description="Disordered" evidence="1">
    <location>
        <begin position="547"/>
        <end position="573"/>
    </location>
</feature>
<feature type="region of interest" description="Disordered" evidence="1">
    <location>
        <begin position="408"/>
        <end position="496"/>
    </location>
</feature>
<protein>
    <submittedName>
        <fullName evidence="2">Uncharacterized protein</fullName>
    </submittedName>
</protein>
<evidence type="ECO:0000313" key="2">
    <source>
        <dbReference type="EMBL" id="CAE2265295.1"/>
    </source>
</evidence>
<feature type="compositionally biased region" description="Low complexity" evidence="1">
    <location>
        <begin position="446"/>
        <end position="456"/>
    </location>
</feature>
<feature type="compositionally biased region" description="Acidic residues" evidence="1">
    <location>
        <begin position="622"/>
        <end position="632"/>
    </location>
</feature>
<feature type="compositionally biased region" description="Polar residues" evidence="1">
    <location>
        <begin position="306"/>
        <end position="316"/>
    </location>
</feature>
<dbReference type="EMBL" id="HBKQ01041439">
    <property type="protein sequence ID" value="CAE2265295.1"/>
    <property type="molecule type" value="Transcribed_RNA"/>
</dbReference>
<name>A0A7S4JJ61_9STRA</name>
<feature type="region of interest" description="Disordered" evidence="1">
    <location>
        <begin position="673"/>
        <end position="705"/>
    </location>
</feature>
<feature type="region of interest" description="Disordered" evidence="1">
    <location>
        <begin position="607"/>
        <end position="634"/>
    </location>
</feature>
<organism evidence="2">
    <name type="scientific">Odontella aurita</name>
    <dbReference type="NCBI Taxonomy" id="265563"/>
    <lineage>
        <taxon>Eukaryota</taxon>
        <taxon>Sar</taxon>
        <taxon>Stramenopiles</taxon>
        <taxon>Ochrophyta</taxon>
        <taxon>Bacillariophyta</taxon>
        <taxon>Mediophyceae</taxon>
        <taxon>Biddulphiophycidae</taxon>
        <taxon>Eupodiscales</taxon>
        <taxon>Odontellaceae</taxon>
        <taxon>Odontella</taxon>
    </lineage>
</organism>
<evidence type="ECO:0000256" key="1">
    <source>
        <dbReference type="SAM" id="MobiDB-lite"/>
    </source>
</evidence>
<feature type="compositionally biased region" description="Basic and acidic residues" evidence="1">
    <location>
        <begin position="286"/>
        <end position="299"/>
    </location>
</feature>
<proteinExistence type="predicted"/>
<feature type="compositionally biased region" description="Basic and acidic residues" evidence="1">
    <location>
        <begin position="158"/>
        <end position="172"/>
    </location>
</feature>
<reference evidence="2" key="1">
    <citation type="submission" date="2021-01" db="EMBL/GenBank/DDBJ databases">
        <authorList>
            <person name="Corre E."/>
            <person name="Pelletier E."/>
            <person name="Niang G."/>
            <person name="Scheremetjew M."/>
            <person name="Finn R."/>
            <person name="Kale V."/>
            <person name="Holt S."/>
            <person name="Cochrane G."/>
            <person name="Meng A."/>
            <person name="Brown T."/>
            <person name="Cohen L."/>
        </authorList>
    </citation>
    <scope>NUCLEOTIDE SEQUENCE</scope>
    <source>
        <strain evidence="2">Isolate 1302-5</strain>
    </source>
</reference>